<dbReference type="CDD" id="cd14014">
    <property type="entry name" value="STKc_PknB_like"/>
    <property type="match status" value="1"/>
</dbReference>
<evidence type="ECO:0000256" key="6">
    <source>
        <dbReference type="SAM" id="MobiDB-lite"/>
    </source>
</evidence>
<dbReference type="SUPFAM" id="SSF56112">
    <property type="entry name" value="Protein kinase-like (PK-like)"/>
    <property type="match status" value="1"/>
</dbReference>
<keyword evidence="1" id="KW-0808">Transferase</keyword>
<dbReference type="InterPro" id="IPR008271">
    <property type="entry name" value="Ser/Thr_kinase_AS"/>
</dbReference>
<evidence type="ECO:0000313" key="10">
    <source>
        <dbReference type="Proteomes" id="UP001165074"/>
    </source>
</evidence>
<proteinExistence type="predicted"/>
<accession>A0A9W6SCJ1</accession>
<dbReference type="PANTHER" id="PTHR43289">
    <property type="entry name" value="MITOGEN-ACTIVATED PROTEIN KINASE KINASE KINASE 20-RELATED"/>
    <property type="match status" value="1"/>
</dbReference>
<evidence type="ECO:0000256" key="1">
    <source>
        <dbReference type="ARBA" id="ARBA00022679"/>
    </source>
</evidence>
<keyword evidence="7" id="KW-1133">Transmembrane helix</keyword>
<keyword evidence="7" id="KW-0472">Membrane</keyword>
<evidence type="ECO:0000313" key="9">
    <source>
        <dbReference type="EMBL" id="GLY90055.1"/>
    </source>
</evidence>
<dbReference type="PROSITE" id="PS00107">
    <property type="entry name" value="PROTEIN_KINASE_ATP"/>
    <property type="match status" value="1"/>
</dbReference>
<comment type="caution">
    <text evidence="9">The sequence shown here is derived from an EMBL/GenBank/DDBJ whole genome shotgun (WGS) entry which is preliminary data.</text>
</comment>
<dbReference type="EMBL" id="BSTK01000015">
    <property type="protein sequence ID" value="GLY90055.1"/>
    <property type="molecule type" value="Genomic_DNA"/>
</dbReference>
<keyword evidence="4 5" id="KW-0067">ATP-binding</keyword>
<feature type="binding site" evidence="5">
    <location>
        <position position="45"/>
    </location>
    <ligand>
        <name>ATP</name>
        <dbReference type="ChEBI" id="CHEBI:30616"/>
    </ligand>
</feature>
<evidence type="ECO:0000256" key="5">
    <source>
        <dbReference type="PROSITE-ProRule" id="PRU10141"/>
    </source>
</evidence>
<feature type="transmembrane region" description="Helical" evidence="7">
    <location>
        <begin position="362"/>
        <end position="384"/>
    </location>
</feature>
<dbReference type="Gene3D" id="3.30.200.20">
    <property type="entry name" value="Phosphorylase Kinase, domain 1"/>
    <property type="match status" value="1"/>
</dbReference>
<dbReference type="GO" id="GO:0004674">
    <property type="term" value="F:protein serine/threonine kinase activity"/>
    <property type="evidence" value="ECO:0007669"/>
    <property type="project" value="TreeGrafter"/>
</dbReference>
<feature type="region of interest" description="Disordered" evidence="6">
    <location>
        <begin position="288"/>
        <end position="356"/>
    </location>
</feature>
<evidence type="ECO:0000256" key="4">
    <source>
        <dbReference type="ARBA" id="ARBA00022840"/>
    </source>
</evidence>
<sequence length="530" mass="54263">MTMRPLRPEDPREIGSYRLVGRLGGGGMGQVFLGHSPGGRPVAVKVLLPGLAADDGFRRRFGQEVEAARRVGGFHTAPLVDADPTADPPWLVTAYIPGPSLREAVEAHGPLPPRSVLALGAGLAEGLAAIHACGLVHRDLKPGNVILAVDGPRIIDFGIARAMDAVAITATGSLLGTPGFMSPEQIHGSGDLGPASDVFALGSVLTFAATGRGPFDGGSTASIGYRILHTEPDLGTLSSPVRELVAGCLAKDPAARPPVADVLRELSASADRPGGWLPPAVTTMVAERSAPLGGDGPSGSGAPADGPVADRGTLEWTPPGNGGEGQRPLWPSESAQWRQHPPPPYPTWPAGAPSRGAGPVRAIVVAGAALALLAVVGVVAFATTRGTDGSGDQRKNATGTASPSAPGVPALSPGTAAAVAGNWRGTYTCLQGVTDLELVIRPVTTDGGLEATFSFSAHPGNPSVPSGSYAMQGTFVSRDLELRGVRWIERPGDYLMVGLSADVPEDHPSRIRGRVVSETAGCTTFSVDRE</sequence>
<evidence type="ECO:0000256" key="2">
    <source>
        <dbReference type="ARBA" id="ARBA00022741"/>
    </source>
</evidence>
<evidence type="ECO:0000256" key="7">
    <source>
        <dbReference type="SAM" id="Phobius"/>
    </source>
</evidence>
<feature type="compositionally biased region" description="Low complexity" evidence="6">
    <location>
        <begin position="300"/>
        <end position="310"/>
    </location>
</feature>
<dbReference type="Gene3D" id="1.10.510.10">
    <property type="entry name" value="Transferase(Phosphotransferase) domain 1"/>
    <property type="match status" value="1"/>
</dbReference>
<dbReference type="PROSITE" id="PS50011">
    <property type="entry name" value="PROTEIN_KINASE_DOM"/>
    <property type="match status" value="1"/>
</dbReference>
<dbReference type="InterPro" id="IPR000719">
    <property type="entry name" value="Prot_kinase_dom"/>
</dbReference>
<protein>
    <recommendedName>
        <fullName evidence="8">Protein kinase domain-containing protein</fullName>
    </recommendedName>
</protein>
<dbReference type="Pfam" id="PF00069">
    <property type="entry name" value="Pkinase"/>
    <property type="match status" value="1"/>
</dbReference>
<dbReference type="AlphaFoldDB" id="A0A9W6SCJ1"/>
<keyword evidence="10" id="KW-1185">Reference proteome</keyword>
<dbReference type="SMART" id="SM00220">
    <property type="entry name" value="S_TKc"/>
    <property type="match status" value="1"/>
</dbReference>
<evidence type="ECO:0000256" key="3">
    <source>
        <dbReference type="ARBA" id="ARBA00022777"/>
    </source>
</evidence>
<feature type="region of interest" description="Disordered" evidence="6">
    <location>
        <begin position="384"/>
        <end position="410"/>
    </location>
</feature>
<dbReference type="GO" id="GO:0005524">
    <property type="term" value="F:ATP binding"/>
    <property type="evidence" value="ECO:0007669"/>
    <property type="project" value="UniProtKB-UniRule"/>
</dbReference>
<reference evidence="9" key="1">
    <citation type="submission" date="2023-03" db="EMBL/GenBank/DDBJ databases">
        <title>Actinoallomurus iriomotensis NBRC 103684.</title>
        <authorList>
            <person name="Ichikawa N."/>
            <person name="Sato H."/>
            <person name="Tonouchi N."/>
        </authorList>
    </citation>
    <scope>NUCLEOTIDE SEQUENCE</scope>
    <source>
        <strain evidence="9">NBRC 103684</strain>
    </source>
</reference>
<dbReference type="InterPro" id="IPR011009">
    <property type="entry name" value="Kinase-like_dom_sf"/>
</dbReference>
<keyword evidence="2 5" id="KW-0547">Nucleotide-binding</keyword>
<dbReference type="InterPro" id="IPR017441">
    <property type="entry name" value="Protein_kinase_ATP_BS"/>
</dbReference>
<dbReference type="Proteomes" id="UP001165074">
    <property type="component" value="Unassembled WGS sequence"/>
</dbReference>
<evidence type="ECO:0000259" key="8">
    <source>
        <dbReference type="PROSITE" id="PS50011"/>
    </source>
</evidence>
<name>A0A9W6SCJ1_9ACTN</name>
<keyword evidence="3" id="KW-0418">Kinase</keyword>
<dbReference type="PROSITE" id="PS00108">
    <property type="entry name" value="PROTEIN_KINASE_ST"/>
    <property type="match status" value="1"/>
</dbReference>
<gene>
    <name evidence="9" type="ORF">Airi02_079840</name>
</gene>
<organism evidence="9 10">
    <name type="scientific">Actinoallomurus iriomotensis</name>
    <dbReference type="NCBI Taxonomy" id="478107"/>
    <lineage>
        <taxon>Bacteria</taxon>
        <taxon>Bacillati</taxon>
        <taxon>Actinomycetota</taxon>
        <taxon>Actinomycetes</taxon>
        <taxon>Streptosporangiales</taxon>
        <taxon>Thermomonosporaceae</taxon>
        <taxon>Actinoallomurus</taxon>
    </lineage>
</organism>
<feature type="domain" description="Protein kinase" evidence="8">
    <location>
        <begin position="17"/>
        <end position="277"/>
    </location>
</feature>
<keyword evidence="7" id="KW-0812">Transmembrane</keyword>
<dbReference type="PANTHER" id="PTHR43289:SF34">
    <property type="entry name" value="SERINE_THREONINE-PROTEIN KINASE YBDM-RELATED"/>
    <property type="match status" value="1"/>
</dbReference>